<evidence type="ECO:0000256" key="2">
    <source>
        <dbReference type="ARBA" id="ARBA00007362"/>
    </source>
</evidence>
<comment type="similarity">
    <text evidence="2">Belongs to the EamA transporter family.</text>
</comment>
<feature type="transmembrane region" description="Helical" evidence="8">
    <location>
        <begin position="240"/>
        <end position="260"/>
    </location>
</feature>
<keyword evidence="6 8" id="KW-1133">Transmembrane helix</keyword>
<evidence type="ECO:0000256" key="8">
    <source>
        <dbReference type="SAM" id="Phobius"/>
    </source>
</evidence>
<dbReference type="SUPFAM" id="SSF103481">
    <property type="entry name" value="Multidrug resistance efflux transporter EmrE"/>
    <property type="match status" value="2"/>
</dbReference>
<feature type="transmembrane region" description="Helical" evidence="8">
    <location>
        <begin position="75"/>
        <end position="94"/>
    </location>
</feature>
<keyword evidence="5 8" id="KW-0812">Transmembrane</keyword>
<gene>
    <name evidence="10" type="ORF">ABID28_000531</name>
</gene>
<feature type="transmembrane region" description="Helical" evidence="8">
    <location>
        <begin position="37"/>
        <end position="54"/>
    </location>
</feature>
<feature type="transmembrane region" description="Helical" evidence="8">
    <location>
        <begin position="181"/>
        <end position="201"/>
    </location>
</feature>
<feature type="domain" description="EamA" evidence="9">
    <location>
        <begin position="156"/>
        <end position="283"/>
    </location>
</feature>
<dbReference type="EMBL" id="JBEPLN010000006">
    <property type="protein sequence ID" value="MET3633896.1"/>
    <property type="molecule type" value="Genomic_DNA"/>
</dbReference>
<feature type="transmembrane region" description="Helical" evidence="8">
    <location>
        <begin position="130"/>
        <end position="146"/>
    </location>
</feature>
<accession>A0ABV2JGM7</accession>
<feature type="transmembrane region" description="Helical" evidence="8">
    <location>
        <begin position="266"/>
        <end position="285"/>
    </location>
</feature>
<evidence type="ECO:0000259" key="9">
    <source>
        <dbReference type="Pfam" id="PF00892"/>
    </source>
</evidence>
<comment type="subcellular location">
    <subcellularLocation>
        <location evidence="1">Cell membrane</location>
        <topology evidence="1">Multi-pass membrane protein</topology>
    </subcellularLocation>
</comment>
<dbReference type="Pfam" id="PF00892">
    <property type="entry name" value="EamA"/>
    <property type="match status" value="2"/>
</dbReference>
<feature type="transmembrane region" description="Helical" evidence="8">
    <location>
        <begin position="7"/>
        <end position="25"/>
    </location>
</feature>
<dbReference type="InterPro" id="IPR004626">
    <property type="entry name" value="RarD"/>
</dbReference>
<dbReference type="PANTHER" id="PTHR22911">
    <property type="entry name" value="ACYL-MALONYL CONDENSING ENZYME-RELATED"/>
    <property type="match status" value="1"/>
</dbReference>
<organism evidence="10 11">
    <name type="scientific">Streptococcus porcorum</name>
    <dbReference type="NCBI Taxonomy" id="701526"/>
    <lineage>
        <taxon>Bacteria</taxon>
        <taxon>Bacillati</taxon>
        <taxon>Bacillota</taxon>
        <taxon>Bacilli</taxon>
        <taxon>Lactobacillales</taxon>
        <taxon>Streptococcaceae</taxon>
        <taxon>Streptococcus</taxon>
    </lineage>
</organism>
<proteinExistence type="inferred from homology"/>
<dbReference type="Proteomes" id="UP001549037">
    <property type="component" value="Unassembled WGS sequence"/>
</dbReference>
<evidence type="ECO:0000256" key="5">
    <source>
        <dbReference type="ARBA" id="ARBA00022692"/>
    </source>
</evidence>
<evidence type="ECO:0000256" key="4">
    <source>
        <dbReference type="ARBA" id="ARBA00022475"/>
    </source>
</evidence>
<keyword evidence="4" id="KW-1003">Cell membrane</keyword>
<keyword evidence="11" id="KW-1185">Reference proteome</keyword>
<dbReference type="RefSeq" id="WP_354367853.1">
    <property type="nucleotide sequence ID" value="NZ_JBEPLN010000006.1"/>
</dbReference>
<dbReference type="NCBIfam" id="TIGR00688">
    <property type="entry name" value="rarD"/>
    <property type="match status" value="1"/>
</dbReference>
<dbReference type="PANTHER" id="PTHR22911:SF137">
    <property type="entry name" value="SOLUTE CARRIER FAMILY 35 MEMBER G2-RELATED"/>
    <property type="match status" value="1"/>
</dbReference>
<evidence type="ECO:0000256" key="3">
    <source>
        <dbReference type="ARBA" id="ARBA00022448"/>
    </source>
</evidence>
<evidence type="ECO:0000313" key="10">
    <source>
        <dbReference type="EMBL" id="MET3633896.1"/>
    </source>
</evidence>
<reference evidence="10 11" key="1">
    <citation type="submission" date="2024-06" db="EMBL/GenBank/DDBJ databases">
        <title>Genomic Encyclopedia of Type Strains, Phase IV (KMG-IV): sequencing the most valuable type-strain genomes for metagenomic binning, comparative biology and taxonomic classification.</title>
        <authorList>
            <person name="Goeker M."/>
        </authorList>
    </citation>
    <scope>NUCLEOTIDE SEQUENCE [LARGE SCALE GENOMIC DNA]</scope>
    <source>
        <strain evidence="10 11">DSM 28302</strain>
    </source>
</reference>
<evidence type="ECO:0000256" key="6">
    <source>
        <dbReference type="ARBA" id="ARBA00022989"/>
    </source>
</evidence>
<keyword evidence="7 8" id="KW-0472">Membrane</keyword>
<dbReference type="InterPro" id="IPR000620">
    <property type="entry name" value="EamA_dom"/>
</dbReference>
<feature type="transmembrane region" description="Helical" evidence="8">
    <location>
        <begin position="213"/>
        <end position="233"/>
    </location>
</feature>
<feature type="domain" description="EamA" evidence="9">
    <location>
        <begin position="6"/>
        <end position="146"/>
    </location>
</feature>
<sequence>MKKTNIGILLGLGTYVLWGFLSLFWKLLSDVPAYSIFSYRIVFTVLTISIYMVLSRRTRYYKHELTQLFSHKKEFFLMALAALLIATNWLVYIYAIGSGQATAASLGYYVNPLISILLAYLVLRESLSRVTILAILVAMLGVIVLMVNTGSIPMVTLVLALTFAFYGLIKKQVALPSDIGMLIEAGLICPAALTYLIFFAPNSFWSFSLKQQVLLALSGLVTAIPLLLFAEAVKRAPLNIIGFIQYINPTLQLMIAVFIFHEKVSLGEWIGFIFIWLAIAIFVLGQRFSATLG</sequence>
<dbReference type="InterPro" id="IPR037185">
    <property type="entry name" value="EmrE-like"/>
</dbReference>
<evidence type="ECO:0000256" key="7">
    <source>
        <dbReference type="ARBA" id="ARBA00023136"/>
    </source>
</evidence>
<evidence type="ECO:0000256" key="1">
    <source>
        <dbReference type="ARBA" id="ARBA00004651"/>
    </source>
</evidence>
<keyword evidence="3" id="KW-0813">Transport</keyword>
<name>A0ABV2JGM7_9STRE</name>
<evidence type="ECO:0000313" key="11">
    <source>
        <dbReference type="Proteomes" id="UP001549037"/>
    </source>
</evidence>
<protein>
    <submittedName>
        <fullName evidence="10">Chloramphenicol-sensitive protein RarD</fullName>
    </submittedName>
</protein>
<feature type="transmembrane region" description="Helical" evidence="8">
    <location>
        <begin position="106"/>
        <end position="123"/>
    </location>
</feature>
<feature type="transmembrane region" description="Helical" evidence="8">
    <location>
        <begin position="152"/>
        <end position="169"/>
    </location>
</feature>
<comment type="caution">
    <text evidence="10">The sequence shown here is derived from an EMBL/GenBank/DDBJ whole genome shotgun (WGS) entry which is preliminary data.</text>
</comment>